<dbReference type="SUPFAM" id="SSF57850">
    <property type="entry name" value="RING/U-box"/>
    <property type="match status" value="1"/>
</dbReference>
<dbReference type="Gene3D" id="3.30.40.10">
    <property type="entry name" value="Zinc/RING finger domain, C3HC4 (zinc finger)"/>
    <property type="match status" value="1"/>
</dbReference>
<comment type="function">
    <text evidence="6">E3 ubiquitin-protein ligase which accepts ubiquitin from specific E2 ubiquitin-conjugating enzymes, and transfers it to substrates, generally promoting their degradation by the proteasome.</text>
</comment>
<keyword evidence="6" id="KW-0808">Transferase</keyword>
<dbReference type="GO" id="GO:0005509">
    <property type="term" value="F:calcium ion binding"/>
    <property type="evidence" value="ECO:0007669"/>
    <property type="project" value="UniProtKB-UniRule"/>
</dbReference>
<keyword evidence="4 6" id="KW-0106">Calcium</keyword>
<dbReference type="GO" id="GO:0023051">
    <property type="term" value="P:regulation of signaling"/>
    <property type="evidence" value="ECO:0007669"/>
    <property type="project" value="InterPro"/>
</dbReference>
<dbReference type="GO" id="GO:0007166">
    <property type="term" value="P:cell surface receptor signaling pathway"/>
    <property type="evidence" value="ECO:0007669"/>
    <property type="project" value="InterPro"/>
</dbReference>
<evidence type="ECO:0000256" key="4">
    <source>
        <dbReference type="ARBA" id="ARBA00022837"/>
    </source>
</evidence>
<feature type="compositionally biased region" description="Polar residues" evidence="7">
    <location>
        <begin position="13"/>
        <end position="39"/>
    </location>
</feature>
<sequence>MLPDKSCEPRYNGTRSDYNILSPGTSASTDQQVNNNHNISDAGDVFLDSQIDPPEGFQPESPCQPSTSSMVRATNNNTVRSNCSSSSSQLSSSSSSYRNDLNPKNSLKHSGVGHCQHSSDNEDHIAARSQNGVDNGDTSQQNGFLSSNNSTHRENSSESHVQHKVPHHEPSTSVRIMDGINNIVTKISKAFASTSLSMISTDSCLQDELPRFVFGHKRSLEKTWKLMDRVVKCCQRPGMNLNNSPPFILEILPETYQQLKVIHTKYDSSSKFPTNDNEYSKIFIQNLQARCKQTLKLFKIAKEEMFKEDSEFRHKLTRHTLVFNHILSELKAIYPNGRFIGEKYLITKKETAGEFWKNNFGSSVLVNWTTFYHALQMVHSIDSSFFSSNALKQTIDLTCDDYISIFEFDVFTRLFQPWSTLLKNWQILAVTHPGYKAFLTYDELKARLQKHIDKPGSYVYRLSCTRLGQWAIGYVMPDGQILQTIVQNISLSQALTETKIYLYPDGKDEDPNLNIICSEMAGEDRNVTVTEEQYEIYCGVGNSFQTCKICFENDKDIRVEPCNHLLCTSCLIAWQESEGQGCPYCRTEIKETVQITMDLPRTRQ</sequence>
<accession>A0A6G1S9V2</accession>
<dbReference type="InterPro" id="IPR001841">
    <property type="entry name" value="Znf_RING"/>
</dbReference>
<dbReference type="GO" id="GO:0005886">
    <property type="term" value="C:plasma membrane"/>
    <property type="evidence" value="ECO:0007669"/>
    <property type="project" value="TreeGrafter"/>
</dbReference>
<dbReference type="InterPro" id="IPR003153">
    <property type="entry name" value="Adaptor_Cbl_N_hlx"/>
</dbReference>
<feature type="compositionally biased region" description="Basic and acidic residues" evidence="7">
    <location>
        <begin position="151"/>
        <end position="161"/>
    </location>
</feature>
<dbReference type="GO" id="GO:0030971">
    <property type="term" value="F:receptor tyrosine kinase binding"/>
    <property type="evidence" value="ECO:0007669"/>
    <property type="project" value="TreeGrafter"/>
</dbReference>
<dbReference type="InterPro" id="IPR024162">
    <property type="entry name" value="Adaptor_Cbl"/>
</dbReference>
<dbReference type="InterPro" id="IPR014742">
    <property type="entry name" value="Adaptor_Cbl_SH2-like"/>
</dbReference>
<dbReference type="Pfam" id="PF02262">
    <property type="entry name" value="Cbl_N"/>
    <property type="match status" value="1"/>
</dbReference>
<evidence type="ECO:0000259" key="9">
    <source>
        <dbReference type="PROSITE" id="PS51506"/>
    </source>
</evidence>
<comment type="pathway">
    <text evidence="6">Protein modification; protein ubiquitination.</text>
</comment>
<gene>
    <name evidence="10" type="primary">Cbl</name>
    <name evidence="10" type="ORF">g.14330</name>
</gene>
<evidence type="ECO:0000256" key="2">
    <source>
        <dbReference type="ARBA" id="ARBA00022771"/>
    </source>
</evidence>
<dbReference type="CDD" id="cd09920">
    <property type="entry name" value="SH2_Cbl-b_TKB"/>
    <property type="match status" value="1"/>
</dbReference>
<evidence type="ECO:0000259" key="8">
    <source>
        <dbReference type="PROSITE" id="PS50089"/>
    </source>
</evidence>
<protein>
    <recommendedName>
        <fullName evidence="6">E3 ubiquitin-protein ligase CBL</fullName>
        <ecNumber evidence="6">2.3.2.27</ecNumber>
    </recommendedName>
</protein>
<dbReference type="PROSITE" id="PS00518">
    <property type="entry name" value="ZF_RING_1"/>
    <property type="match status" value="1"/>
</dbReference>
<feature type="compositionally biased region" description="Polar residues" evidence="7">
    <location>
        <begin position="61"/>
        <end position="80"/>
    </location>
</feature>
<dbReference type="Pfam" id="PF02762">
    <property type="entry name" value="Cbl_N3"/>
    <property type="match status" value="1"/>
</dbReference>
<dbReference type="InterPro" id="IPR017907">
    <property type="entry name" value="Znf_RING_CS"/>
</dbReference>
<dbReference type="AlphaFoldDB" id="A0A6G1S9V2"/>
<evidence type="ECO:0000256" key="3">
    <source>
        <dbReference type="ARBA" id="ARBA00022833"/>
    </source>
</evidence>
<dbReference type="EC" id="2.3.2.27" evidence="6"/>
<dbReference type="PROSITE" id="PS51506">
    <property type="entry name" value="CBL_PTB"/>
    <property type="match status" value="1"/>
</dbReference>
<dbReference type="UniPathway" id="UPA00143"/>
<dbReference type="Pfam" id="PF02761">
    <property type="entry name" value="Cbl_N2"/>
    <property type="match status" value="1"/>
</dbReference>
<reference evidence="10" key="1">
    <citation type="submission" date="2018-10" db="EMBL/GenBank/DDBJ databases">
        <title>Transcriptome assembly of Aceria tosichella (Wheat curl mite) Type 2.</title>
        <authorList>
            <person name="Scully E.D."/>
            <person name="Geib S.M."/>
            <person name="Palmer N.A."/>
            <person name="Gupta A.K."/>
            <person name="Sarath G."/>
            <person name="Tatineni S."/>
        </authorList>
    </citation>
    <scope>NUCLEOTIDE SEQUENCE</scope>
    <source>
        <strain evidence="10">LincolnNE</strain>
    </source>
</reference>
<comment type="catalytic activity">
    <reaction evidence="6">
        <text>S-ubiquitinyl-[E2 ubiquitin-conjugating enzyme]-L-cysteine + [acceptor protein]-L-lysine = [E2 ubiquitin-conjugating enzyme]-L-cysteine + N(6)-ubiquitinyl-[acceptor protein]-L-lysine.</text>
        <dbReference type="EC" id="2.3.2.27"/>
    </reaction>
</comment>
<dbReference type="GO" id="GO:0016567">
    <property type="term" value="P:protein ubiquitination"/>
    <property type="evidence" value="ECO:0007669"/>
    <property type="project" value="UniProtKB-UniPathway"/>
</dbReference>
<feature type="compositionally biased region" description="Basic and acidic residues" evidence="7">
    <location>
        <begin position="117"/>
        <end position="126"/>
    </location>
</feature>
<dbReference type="GO" id="GO:0017124">
    <property type="term" value="F:SH3 domain binding"/>
    <property type="evidence" value="ECO:0007669"/>
    <property type="project" value="TreeGrafter"/>
</dbReference>
<dbReference type="SUPFAM" id="SSF55550">
    <property type="entry name" value="SH2 domain"/>
    <property type="match status" value="1"/>
</dbReference>
<feature type="compositionally biased region" description="Low complexity" evidence="7">
    <location>
        <begin position="81"/>
        <end position="96"/>
    </location>
</feature>
<dbReference type="Pfam" id="PF13920">
    <property type="entry name" value="zf-C3HC4_3"/>
    <property type="match status" value="1"/>
</dbReference>
<dbReference type="InterPro" id="IPR014741">
    <property type="entry name" value="Adaptor_Cbl_EF_hand-like"/>
</dbReference>
<dbReference type="Gene3D" id="1.10.238.10">
    <property type="entry name" value="EF-hand"/>
    <property type="match status" value="1"/>
</dbReference>
<keyword evidence="3 6" id="KW-0862">Zinc</keyword>
<comment type="domain">
    <text evidence="6">The N-terminus is composed of the phosphotyrosine binding (PTB) domain, a short linker region and the RING-type zinc finger. The PTB domain, which is also called TKB (tyrosine kinase binding) domain, is composed of three different subdomains: a four-helix bundle (4H), a calcium-binding EF hand and a divergent SH2 domain.</text>
</comment>
<name>A0A6G1S9V2_9ACAR</name>
<dbReference type="InterPro" id="IPR011992">
    <property type="entry name" value="EF-hand-dom_pair"/>
</dbReference>
<dbReference type="SMART" id="SM00184">
    <property type="entry name" value="RING"/>
    <property type="match status" value="1"/>
</dbReference>
<dbReference type="InterPro" id="IPR036860">
    <property type="entry name" value="SH2_dom_sf"/>
</dbReference>
<evidence type="ECO:0000313" key="10">
    <source>
        <dbReference type="EMBL" id="MDE47001.1"/>
    </source>
</evidence>
<dbReference type="PROSITE" id="PS50089">
    <property type="entry name" value="ZF_RING_2"/>
    <property type="match status" value="1"/>
</dbReference>
<dbReference type="PANTHER" id="PTHR23007:SF11">
    <property type="entry name" value="E3 UBIQUITIN-PROTEIN LIGASE CBL"/>
    <property type="match status" value="1"/>
</dbReference>
<dbReference type="Gene3D" id="3.30.505.10">
    <property type="entry name" value="SH2 domain"/>
    <property type="match status" value="1"/>
</dbReference>
<evidence type="ECO:0000256" key="6">
    <source>
        <dbReference type="RuleBase" id="RU367001"/>
    </source>
</evidence>
<dbReference type="SUPFAM" id="SSF47473">
    <property type="entry name" value="EF-hand"/>
    <property type="match status" value="1"/>
</dbReference>
<feature type="domain" description="RING-type" evidence="8">
    <location>
        <begin position="547"/>
        <end position="586"/>
    </location>
</feature>
<dbReference type="InterPro" id="IPR024159">
    <property type="entry name" value="Cbl_PTB"/>
</dbReference>
<keyword evidence="6" id="KW-0833">Ubl conjugation pathway</keyword>
<keyword evidence="2 5" id="KW-0863">Zinc-finger</keyword>
<dbReference type="GO" id="GO:0045121">
    <property type="term" value="C:membrane raft"/>
    <property type="evidence" value="ECO:0007669"/>
    <property type="project" value="TreeGrafter"/>
</dbReference>
<dbReference type="EMBL" id="GGYP01002230">
    <property type="protein sequence ID" value="MDE47001.1"/>
    <property type="molecule type" value="Transcribed_RNA"/>
</dbReference>
<dbReference type="SUPFAM" id="SSF47668">
    <property type="entry name" value="N-terminal domain of cbl (N-cbl)"/>
    <property type="match status" value="1"/>
</dbReference>
<dbReference type="PANTHER" id="PTHR23007">
    <property type="entry name" value="CBL"/>
    <property type="match status" value="1"/>
</dbReference>
<dbReference type="GO" id="GO:0061630">
    <property type="term" value="F:ubiquitin protein ligase activity"/>
    <property type="evidence" value="ECO:0007669"/>
    <property type="project" value="UniProtKB-EC"/>
</dbReference>
<evidence type="ECO:0000256" key="7">
    <source>
        <dbReference type="SAM" id="MobiDB-lite"/>
    </source>
</evidence>
<evidence type="ECO:0000256" key="5">
    <source>
        <dbReference type="PROSITE-ProRule" id="PRU00175"/>
    </source>
</evidence>
<keyword evidence="1 6" id="KW-0479">Metal-binding</keyword>
<evidence type="ECO:0000256" key="1">
    <source>
        <dbReference type="ARBA" id="ARBA00022723"/>
    </source>
</evidence>
<dbReference type="Gene3D" id="1.20.930.20">
    <property type="entry name" value="Adaptor protein Cbl, N-terminal domain"/>
    <property type="match status" value="1"/>
</dbReference>
<dbReference type="InterPro" id="IPR036537">
    <property type="entry name" value="Adaptor_Cbl_N_dom_sf"/>
</dbReference>
<dbReference type="GO" id="GO:0001784">
    <property type="term" value="F:phosphotyrosine residue binding"/>
    <property type="evidence" value="ECO:0007669"/>
    <property type="project" value="UniProtKB-UniRule"/>
</dbReference>
<dbReference type="GO" id="GO:0008270">
    <property type="term" value="F:zinc ion binding"/>
    <property type="evidence" value="ECO:0007669"/>
    <property type="project" value="UniProtKB-KW"/>
</dbReference>
<feature type="region of interest" description="Disordered" evidence="7">
    <location>
        <begin position="1"/>
        <end position="173"/>
    </location>
</feature>
<feature type="domain" description="Cbl-PTB" evidence="9">
    <location>
        <begin position="209"/>
        <end position="515"/>
    </location>
</feature>
<dbReference type="InterPro" id="IPR013083">
    <property type="entry name" value="Znf_RING/FYVE/PHD"/>
</dbReference>
<dbReference type="FunFam" id="3.30.40.10:FF:000015">
    <property type="entry name" value="E3 ubiquitin-protein ligase CBL"/>
    <property type="match status" value="1"/>
</dbReference>
<organism evidence="10">
    <name type="scientific">Aceria tosichella</name>
    <name type="common">wheat curl mite</name>
    <dbReference type="NCBI Taxonomy" id="561515"/>
    <lineage>
        <taxon>Eukaryota</taxon>
        <taxon>Metazoa</taxon>
        <taxon>Ecdysozoa</taxon>
        <taxon>Arthropoda</taxon>
        <taxon>Chelicerata</taxon>
        <taxon>Arachnida</taxon>
        <taxon>Acari</taxon>
        <taxon>Acariformes</taxon>
        <taxon>Trombidiformes</taxon>
        <taxon>Prostigmata</taxon>
        <taxon>Eupodina</taxon>
        <taxon>Eriophyoidea</taxon>
        <taxon>Eriophyidae</taxon>
        <taxon>Eriophyinae</taxon>
        <taxon>Aceriini</taxon>
        <taxon>Aceria</taxon>
    </lineage>
</organism>
<proteinExistence type="predicted"/>
<feature type="compositionally biased region" description="Polar residues" evidence="7">
    <location>
        <begin position="128"/>
        <end position="150"/>
    </location>
</feature>